<dbReference type="KEGG" id="bpf:BpOF4_10095"/>
<evidence type="ECO:0008006" key="4">
    <source>
        <dbReference type="Google" id="ProtNLM"/>
    </source>
</evidence>
<name>D3FTK1_ALKPO</name>
<dbReference type="STRING" id="398511.BpOF4_10095"/>
<keyword evidence="3" id="KW-1185">Reference proteome</keyword>
<dbReference type="EMBL" id="CP001878">
    <property type="protein sequence ID" value="ADC50074.1"/>
    <property type="molecule type" value="Genomic_DNA"/>
</dbReference>
<keyword evidence="1" id="KW-1133">Transmembrane helix</keyword>
<dbReference type="Proteomes" id="UP000001544">
    <property type="component" value="Chromosome"/>
</dbReference>
<proteinExistence type="predicted"/>
<gene>
    <name evidence="2" type="ordered locus">BpOF4_10095</name>
</gene>
<dbReference type="HOGENOM" id="CLU_1746023_0_0_9"/>
<evidence type="ECO:0000313" key="2">
    <source>
        <dbReference type="EMBL" id="ADC50074.1"/>
    </source>
</evidence>
<keyword evidence="1" id="KW-0812">Transmembrane</keyword>
<dbReference type="eggNOG" id="ENOG502ZMGT">
    <property type="taxonomic scope" value="Bacteria"/>
</dbReference>
<keyword evidence="1" id="KW-0472">Membrane</keyword>
<evidence type="ECO:0000256" key="1">
    <source>
        <dbReference type="SAM" id="Phobius"/>
    </source>
</evidence>
<accession>D3FTK1</accession>
<protein>
    <recommendedName>
        <fullName evidence="4">Type II secretion system protein</fullName>
    </recommendedName>
</protein>
<dbReference type="RefSeq" id="WP_012957440.1">
    <property type="nucleotide sequence ID" value="NC_013791.2"/>
</dbReference>
<sequence length="149" mass="16996">MHFIKNQHGYALLVVLLIITVIGIFAPILVNNVLSSSKQFIKVEEQMQHEKLANMAYLYIDKSVEETAKDFEPTSDIDPLEEFISKLLLRSSDEGFFGRFESSDEKQGFRIERCKDDLCGGELTFKIITTVNGISEDPIYYPIDIVIIN</sequence>
<feature type="transmembrane region" description="Helical" evidence="1">
    <location>
        <begin position="12"/>
        <end position="30"/>
    </location>
</feature>
<reference evidence="2 3" key="1">
    <citation type="journal article" date="2011" name="Environ. Microbiol.">
        <title>Genome of alkaliphilic Bacillus pseudofirmus OF4 reveals adaptations that support the ability to grow in an external pH range from 7.5 to 11.4.</title>
        <authorList>
            <person name="Janto B."/>
            <person name="Ahmed A."/>
            <person name="Ito M."/>
            <person name="Liu J."/>
            <person name="Hicks D.B."/>
            <person name="Pagni S."/>
            <person name="Fackelmayer O.J."/>
            <person name="Smith T.A."/>
            <person name="Earl J."/>
            <person name="Elbourne L.D."/>
            <person name="Hassan K."/>
            <person name="Paulsen I.T."/>
            <person name="Kolsto A.B."/>
            <person name="Tourasse N.J."/>
            <person name="Ehrlich G.D."/>
            <person name="Boissy R."/>
            <person name="Ivey D.M."/>
            <person name="Li G."/>
            <person name="Xue Y."/>
            <person name="Ma Y."/>
            <person name="Hu F.Z."/>
            <person name="Krulwich T.A."/>
        </authorList>
    </citation>
    <scope>NUCLEOTIDE SEQUENCE [LARGE SCALE GENOMIC DNA]</scope>
    <source>
        <strain evidence="3">ATCC BAA-2126 / JCM 17055 / OF4</strain>
    </source>
</reference>
<evidence type="ECO:0000313" key="3">
    <source>
        <dbReference type="Proteomes" id="UP000001544"/>
    </source>
</evidence>
<organism evidence="2 3">
    <name type="scientific">Alkalihalophilus pseudofirmus (strain ATCC BAA-2126 / JCM 17055 / OF4)</name>
    <name type="common">Bacillus pseudofirmus</name>
    <dbReference type="NCBI Taxonomy" id="398511"/>
    <lineage>
        <taxon>Bacteria</taxon>
        <taxon>Bacillati</taxon>
        <taxon>Bacillota</taxon>
        <taxon>Bacilli</taxon>
        <taxon>Bacillales</taxon>
        <taxon>Bacillaceae</taxon>
        <taxon>Alkalihalophilus</taxon>
    </lineage>
</organism>
<dbReference type="AlphaFoldDB" id="D3FTK1"/>